<gene>
    <name evidence="1" type="ORF">H8E23_02240</name>
</gene>
<dbReference type="EMBL" id="JACNJH010000076">
    <property type="protein sequence ID" value="MBC8360205.1"/>
    <property type="molecule type" value="Genomic_DNA"/>
</dbReference>
<name>A0A8J6NQF4_9BACT</name>
<evidence type="ECO:0000313" key="1">
    <source>
        <dbReference type="EMBL" id="MBC8360205.1"/>
    </source>
</evidence>
<dbReference type="AlphaFoldDB" id="A0A8J6NQF4"/>
<reference evidence="1 2" key="1">
    <citation type="submission" date="2020-08" db="EMBL/GenBank/DDBJ databases">
        <title>Bridging the membrane lipid divide: bacteria of the FCB group superphylum have the potential to synthesize archaeal ether lipids.</title>
        <authorList>
            <person name="Villanueva L."/>
            <person name="Von Meijenfeldt F.A.B."/>
            <person name="Westbye A.B."/>
            <person name="Yadav S."/>
            <person name="Hopmans E.C."/>
            <person name="Dutilh B.E."/>
            <person name="Sinninghe Damste J.S."/>
        </authorList>
    </citation>
    <scope>NUCLEOTIDE SEQUENCE [LARGE SCALE GENOMIC DNA]</scope>
    <source>
        <strain evidence="1">NIOZ-UU30</strain>
    </source>
</reference>
<sequence length="159" mass="18940">MELPDLLLFHGDWARYIEELYRIYLDEIVNGSLTFQGLPIKCQYRPESKGKGFGFWHVISDGPKEDDRLPDLRRCERIRCISWIIRGAGYDSSISWWENKRGRSTNVVLWLEKEDFAVILARRLRYYLIKTAYCLKPHRKEIFRKEKEALGRKKTKAAQ</sequence>
<proteinExistence type="predicted"/>
<dbReference type="Proteomes" id="UP000603434">
    <property type="component" value="Unassembled WGS sequence"/>
</dbReference>
<protein>
    <submittedName>
        <fullName evidence="1">Uncharacterized protein</fullName>
    </submittedName>
</protein>
<accession>A0A8J6NQF4</accession>
<evidence type="ECO:0000313" key="2">
    <source>
        <dbReference type="Proteomes" id="UP000603434"/>
    </source>
</evidence>
<comment type="caution">
    <text evidence="1">The sequence shown here is derived from an EMBL/GenBank/DDBJ whole genome shotgun (WGS) entry which is preliminary data.</text>
</comment>
<organism evidence="1 2">
    <name type="scientific">Candidatus Desulfatibia profunda</name>
    <dbReference type="NCBI Taxonomy" id="2841695"/>
    <lineage>
        <taxon>Bacteria</taxon>
        <taxon>Pseudomonadati</taxon>
        <taxon>Thermodesulfobacteriota</taxon>
        <taxon>Desulfobacteria</taxon>
        <taxon>Desulfobacterales</taxon>
        <taxon>Desulfobacterales incertae sedis</taxon>
        <taxon>Candidatus Desulfatibia</taxon>
    </lineage>
</organism>